<comment type="subcellular location">
    <subcellularLocation>
        <location evidence="1">Membrane</location>
        <topology evidence="1">Multi-pass membrane protein</topology>
    </subcellularLocation>
</comment>
<dbReference type="InterPro" id="IPR050638">
    <property type="entry name" value="AA-Vitamin_Transporters"/>
</dbReference>
<dbReference type="KEGG" id="tfa:BW733_04275"/>
<proteinExistence type="inferred from homology"/>
<reference evidence="8 9" key="1">
    <citation type="journal article" date="2008" name="Int. J. Syst. Evol. Microbiol.">
        <title>Tessaracoccus flavescens sp. nov., isolated from marine sediment.</title>
        <authorList>
            <person name="Lee D.W."/>
            <person name="Lee S.D."/>
        </authorList>
    </citation>
    <scope>NUCLEOTIDE SEQUENCE [LARGE SCALE GENOMIC DNA]</scope>
    <source>
        <strain evidence="8 9">SST-39T</strain>
    </source>
</reference>
<evidence type="ECO:0000256" key="6">
    <source>
        <dbReference type="SAM" id="Phobius"/>
    </source>
</evidence>
<dbReference type="STRING" id="399497.BW733_04275"/>
<dbReference type="GO" id="GO:0016020">
    <property type="term" value="C:membrane"/>
    <property type="evidence" value="ECO:0007669"/>
    <property type="project" value="UniProtKB-SubCell"/>
</dbReference>
<evidence type="ECO:0000259" key="7">
    <source>
        <dbReference type="Pfam" id="PF00892"/>
    </source>
</evidence>
<feature type="transmembrane region" description="Helical" evidence="6">
    <location>
        <begin position="7"/>
        <end position="29"/>
    </location>
</feature>
<feature type="transmembrane region" description="Helical" evidence="6">
    <location>
        <begin position="118"/>
        <end position="138"/>
    </location>
</feature>
<feature type="transmembrane region" description="Helical" evidence="6">
    <location>
        <begin position="90"/>
        <end position="111"/>
    </location>
</feature>
<feature type="transmembrane region" description="Helical" evidence="6">
    <location>
        <begin position="35"/>
        <end position="53"/>
    </location>
</feature>
<sequence length="298" mass="30778">MEDKWRWSLVAAVPPVLWGSTYFVNAHFMPADHPLWGSALRAAPAALLLLAVTRRLPHGAWIWRSALLGILNIGGFFLLLFIAAQLLPSSVASSVMALAPVALTLSAWALLGQKPSVVLLIGAAVGAMGVPLLVGVGTVGFEPWGLAASLTAMLMNSIGSILARRWQGEIPVLHTTCWQLLWGGAALVIAAVVVEGAPPALGPSQLGAVAYLSILATAVAYLCWFGALRHIDAGVVGVVGLLNPVAGVSLGILAGGEALAGTQWLGLAIVLGCMAAVQVMPTRHPALNGEPAEREPGD</sequence>
<dbReference type="InterPro" id="IPR037185">
    <property type="entry name" value="EmrE-like"/>
</dbReference>
<dbReference type="RefSeq" id="WP_077348181.1">
    <property type="nucleotide sequence ID" value="NZ_CP019607.1"/>
</dbReference>
<keyword evidence="3 6" id="KW-0812">Transmembrane</keyword>
<dbReference type="Pfam" id="PF00892">
    <property type="entry name" value="EamA"/>
    <property type="match status" value="2"/>
</dbReference>
<evidence type="ECO:0000256" key="1">
    <source>
        <dbReference type="ARBA" id="ARBA00004141"/>
    </source>
</evidence>
<evidence type="ECO:0000256" key="3">
    <source>
        <dbReference type="ARBA" id="ARBA00022692"/>
    </source>
</evidence>
<feature type="transmembrane region" description="Helical" evidence="6">
    <location>
        <begin position="144"/>
        <end position="163"/>
    </location>
</feature>
<keyword evidence="9" id="KW-1185">Reference proteome</keyword>
<evidence type="ECO:0000256" key="2">
    <source>
        <dbReference type="ARBA" id="ARBA00007362"/>
    </source>
</evidence>
<feature type="domain" description="EamA" evidence="7">
    <location>
        <begin position="144"/>
        <end position="272"/>
    </location>
</feature>
<dbReference type="InterPro" id="IPR000620">
    <property type="entry name" value="EamA_dom"/>
</dbReference>
<evidence type="ECO:0000313" key="9">
    <source>
        <dbReference type="Proteomes" id="UP000188235"/>
    </source>
</evidence>
<feature type="domain" description="EamA" evidence="7">
    <location>
        <begin position="6"/>
        <end position="133"/>
    </location>
</feature>
<dbReference type="PANTHER" id="PTHR32322:SF2">
    <property type="entry name" value="EAMA DOMAIN-CONTAINING PROTEIN"/>
    <property type="match status" value="1"/>
</dbReference>
<dbReference type="SUPFAM" id="SSF103481">
    <property type="entry name" value="Multidrug resistance efflux transporter EmrE"/>
    <property type="match status" value="2"/>
</dbReference>
<feature type="transmembrane region" description="Helical" evidence="6">
    <location>
        <begin position="261"/>
        <end position="280"/>
    </location>
</feature>
<dbReference type="Proteomes" id="UP000188235">
    <property type="component" value="Chromosome"/>
</dbReference>
<comment type="similarity">
    <text evidence="2">Belongs to the EamA transporter family.</text>
</comment>
<evidence type="ECO:0000256" key="5">
    <source>
        <dbReference type="ARBA" id="ARBA00023136"/>
    </source>
</evidence>
<evidence type="ECO:0000256" key="4">
    <source>
        <dbReference type="ARBA" id="ARBA00022989"/>
    </source>
</evidence>
<gene>
    <name evidence="8" type="ORF">BW733_04275</name>
</gene>
<feature type="transmembrane region" description="Helical" evidence="6">
    <location>
        <begin position="235"/>
        <end position="255"/>
    </location>
</feature>
<keyword evidence="5 6" id="KW-0472">Membrane</keyword>
<accession>A0A1Q2CVM8</accession>
<dbReference type="PANTHER" id="PTHR32322">
    <property type="entry name" value="INNER MEMBRANE TRANSPORTER"/>
    <property type="match status" value="1"/>
</dbReference>
<dbReference type="AlphaFoldDB" id="A0A1Q2CVM8"/>
<keyword evidence="4 6" id="KW-1133">Transmembrane helix</keyword>
<name>A0A1Q2CVM8_9ACTN</name>
<organism evidence="8 9">
    <name type="scientific">Tessaracoccus flavescens</name>
    <dbReference type="NCBI Taxonomy" id="399497"/>
    <lineage>
        <taxon>Bacteria</taxon>
        <taxon>Bacillati</taxon>
        <taxon>Actinomycetota</taxon>
        <taxon>Actinomycetes</taxon>
        <taxon>Propionibacteriales</taxon>
        <taxon>Propionibacteriaceae</taxon>
        <taxon>Tessaracoccus</taxon>
    </lineage>
</organism>
<feature type="transmembrane region" description="Helical" evidence="6">
    <location>
        <begin position="206"/>
        <end position="228"/>
    </location>
</feature>
<dbReference type="EMBL" id="CP019607">
    <property type="protein sequence ID" value="AQP50166.1"/>
    <property type="molecule type" value="Genomic_DNA"/>
</dbReference>
<evidence type="ECO:0000313" key="8">
    <source>
        <dbReference type="EMBL" id="AQP50166.1"/>
    </source>
</evidence>
<feature type="transmembrane region" description="Helical" evidence="6">
    <location>
        <begin position="175"/>
        <end position="194"/>
    </location>
</feature>
<feature type="transmembrane region" description="Helical" evidence="6">
    <location>
        <begin position="65"/>
        <end position="84"/>
    </location>
</feature>
<protein>
    <submittedName>
        <fullName evidence="8">EamA family transporter</fullName>
    </submittedName>
</protein>